<evidence type="ECO:0000313" key="2">
    <source>
        <dbReference type="EMBL" id="WCT14422.1"/>
    </source>
</evidence>
<evidence type="ECO:0000256" key="1">
    <source>
        <dbReference type="SAM" id="Coils"/>
    </source>
</evidence>
<organism evidence="2 3">
    <name type="scientific">Mucilaginibacter jinjuensis</name>
    <dbReference type="NCBI Taxonomy" id="1176721"/>
    <lineage>
        <taxon>Bacteria</taxon>
        <taxon>Pseudomonadati</taxon>
        <taxon>Bacteroidota</taxon>
        <taxon>Sphingobacteriia</taxon>
        <taxon>Sphingobacteriales</taxon>
        <taxon>Sphingobacteriaceae</taxon>
        <taxon>Mucilaginibacter</taxon>
    </lineage>
</organism>
<dbReference type="InterPro" id="IPR027417">
    <property type="entry name" value="P-loop_NTPase"/>
</dbReference>
<dbReference type="PANTHER" id="PTHR32182:SF22">
    <property type="entry name" value="ATP-DEPENDENT ENDONUCLEASE, OLD FAMILY-RELATED"/>
    <property type="match status" value="1"/>
</dbReference>
<dbReference type="SUPFAM" id="SSF89550">
    <property type="entry name" value="PHP domain-like"/>
    <property type="match status" value="1"/>
</dbReference>
<proteinExistence type="predicted"/>
<dbReference type="InterPro" id="IPR016195">
    <property type="entry name" value="Pol/histidinol_Pase-like"/>
</dbReference>
<dbReference type="Proteomes" id="UP001216139">
    <property type="component" value="Chromosome"/>
</dbReference>
<gene>
    <name evidence="2" type="ORF">PQO05_10810</name>
</gene>
<dbReference type="EMBL" id="CP117167">
    <property type="protein sequence ID" value="WCT14422.1"/>
    <property type="molecule type" value="Genomic_DNA"/>
</dbReference>
<keyword evidence="3" id="KW-1185">Reference proteome</keyword>
<sequence length="916" mass="104626">MNQGAKYYRCDFQVHTPRDLQFIGNEYVTEDARKEYSNRFVKACREKHVDAVAITDHHDLAFFNYIKSAAQNEEDDNGLPVDAEKRIIVFPGLELTLDLPCQALILFDADLDINETVKIKIYTALGIQNHNPDSHSKAAQHSRLPFKRINDIYEKLNTIEDLKYRFIVFPNLKENGGDSILREGFHNEYANGVFVGGYLDRGQYNTQSSRVGWNNVVNGKVEAYGFRSMGLFQTSDNRTDTFEHLGVSSTWVKWTEPTAEALRQACLAKKSRILQQEPNLPVTHIQEFKVSGSNFLKDMHLDFNPQFNVAIGGRGTGKSSLLQYISWALGKDIDVPKRADLENFIKNTLNNGLVEITVNKTGIPHYIRRSTSLYEMKIGNADWQSTNSQNVATIIRSDSFSQKELSKHDKDKTNQLNRIIENAVQSDLESIRRKIEENGNKIREVATIYESYLANLKTAKDLKIQITSLTIQIVRLNELLNEMPSEDQVVIKSNTLINEEKNIISISEYQMAQIANQIEHIINNLNFKRPEYKSEAIQNYAAVKTFLNAQDQNLTKIKKGLLYSLQNISSEDSVRYKKALTDLHEEHDERYKEAKERQQTFESTIKEIEELRARLRILTDDRYRITQLIEAEKGVQKELNQLFFARNELNKSLYILFKKAVDDIASKSERTLEIKLSTLTNIEDILGSFIENVTGSKGQPQRTQAFFQGLLNGNNTYKNLLKFWLSLYKKTASTESVDNILAEYGLSNNSLLETDWERISEYFSNSSTIIEFALDLPTYNLELIYCKDDKSKIPFQDASYGQQAGSILTILLNQEFGPLIIDQPEDDLDNKVIHQITENIVAAKHKRQLIFSSHNANIAVNGDAELILVFDHNSDKSAGEVSSFGSIDMDGIKNQVKEIMEGGKVAFEMRKTKYGF</sequence>
<protein>
    <submittedName>
        <fullName evidence="2">Uncharacterized protein</fullName>
    </submittedName>
</protein>
<reference evidence="2 3" key="1">
    <citation type="submission" date="2023-02" db="EMBL/GenBank/DDBJ databases">
        <title>Genome sequence of Mucilaginibacter jinjuensis strain KACC 16571.</title>
        <authorList>
            <person name="Kim S."/>
            <person name="Heo J."/>
            <person name="Kwon S.-W."/>
        </authorList>
    </citation>
    <scope>NUCLEOTIDE SEQUENCE [LARGE SCALE GENOMIC DNA]</scope>
    <source>
        <strain evidence="2 3">KACC 16571</strain>
    </source>
</reference>
<dbReference type="NCBIfam" id="NF045780">
    <property type="entry name" value="TrlF_fam_ATP"/>
    <property type="match status" value="1"/>
</dbReference>
<name>A0ABY7TGY0_9SPHI</name>
<dbReference type="Gene3D" id="3.20.20.140">
    <property type="entry name" value="Metal-dependent hydrolases"/>
    <property type="match status" value="1"/>
</dbReference>
<feature type="coiled-coil region" evidence="1">
    <location>
        <begin position="577"/>
        <end position="621"/>
    </location>
</feature>
<evidence type="ECO:0000313" key="3">
    <source>
        <dbReference type="Proteomes" id="UP001216139"/>
    </source>
</evidence>
<dbReference type="InterPro" id="IPR054787">
    <property type="entry name" value="TrlF_ATPase"/>
</dbReference>
<dbReference type="PANTHER" id="PTHR32182">
    <property type="entry name" value="DNA REPLICATION AND REPAIR PROTEIN RECF"/>
    <property type="match status" value="1"/>
</dbReference>
<dbReference type="SUPFAM" id="SSF52540">
    <property type="entry name" value="P-loop containing nucleoside triphosphate hydrolases"/>
    <property type="match status" value="1"/>
</dbReference>
<keyword evidence="1" id="KW-0175">Coiled coil</keyword>
<accession>A0ABY7TGY0</accession>
<dbReference type="RefSeq" id="WP_273632921.1">
    <property type="nucleotide sequence ID" value="NZ_CP117167.1"/>
</dbReference>
<dbReference type="Gene3D" id="3.40.50.300">
    <property type="entry name" value="P-loop containing nucleotide triphosphate hydrolases"/>
    <property type="match status" value="2"/>
</dbReference>